<dbReference type="InterPro" id="IPR027417">
    <property type="entry name" value="P-loop_NTPase"/>
</dbReference>
<evidence type="ECO:0000256" key="2">
    <source>
        <dbReference type="ARBA" id="ARBA00022840"/>
    </source>
</evidence>
<dbReference type="GO" id="GO:0051782">
    <property type="term" value="P:negative regulation of cell division"/>
    <property type="evidence" value="ECO:0007669"/>
    <property type="project" value="TreeGrafter"/>
</dbReference>
<dbReference type="GO" id="GO:0005829">
    <property type="term" value="C:cytosol"/>
    <property type="evidence" value="ECO:0007669"/>
    <property type="project" value="TreeGrafter"/>
</dbReference>
<reference evidence="4" key="1">
    <citation type="submission" date="2020-02" db="EMBL/GenBank/DDBJ databases">
        <authorList>
            <person name="Gao J."/>
            <person name="Sun J."/>
        </authorList>
    </citation>
    <scope>NUCLEOTIDE SEQUENCE</scope>
    <source>
        <strain evidence="4">602-2</strain>
    </source>
</reference>
<protein>
    <submittedName>
        <fullName evidence="4">AAA family ATPase</fullName>
    </submittedName>
</protein>
<dbReference type="GO" id="GO:0009898">
    <property type="term" value="C:cytoplasmic side of plasma membrane"/>
    <property type="evidence" value="ECO:0007669"/>
    <property type="project" value="TreeGrafter"/>
</dbReference>
<name>A0A6G4R2G1_9CAUL</name>
<dbReference type="EMBL" id="JAAKGT010000012">
    <property type="protein sequence ID" value="NGM51889.1"/>
    <property type="molecule type" value="Genomic_DNA"/>
</dbReference>
<dbReference type="InterPro" id="IPR011006">
    <property type="entry name" value="CheY-like_superfamily"/>
</dbReference>
<dbReference type="PANTHER" id="PTHR43384">
    <property type="entry name" value="SEPTUM SITE-DETERMINING PROTEIN MIND HOMOLOG, CHLOROPLASTIC-RELATED"/>
    <property type="match status" value="1"/>
</dbReference>
<keyword evidence="1" id="KW-0547">Nucleotide-binding</keyword>
<dbReference type="SUPFAM" id="SSF52540">
    <property type="entry name" value="P-loop containing nucleoside triphosphate hydrolases"/>
    <property type="match status" value="1"/>
</dbReference>
<dbReference type="AlphaFoldDB" id="A0A6G4R2G1"/>
<comment type="caution">
    <text evidence="4">The sequence shown here is derived from an EMBL/GenBank/DDBJ whole genome shotgun (WGS) entry which is preliminary data.</text>
</comment>
<evidence type="ECO:0000256" key="3">
    <source>
        <dbReference type="SAM" id="MobiDB-lite"/>
    </source>
</evidence>
<dbReference type="CDD" id="cd03111">
    <property type="entry name" value="CpaE-like"/>
    <property type="match status" value="1"/>
</dbReference>
<dbReference type="GO" id="GO:0005524">
    <property type="term" value="F:ATP binding"/>
    <property type="evidence" value="ECO:0007669"/>
    <property type="project" value="UniProtKB-KW"/>
</dbReference>
<evidence type="ECO:0000313" key="4">
    <source>
        <dbReference type="EMBL" id="NGM51889.1"/>
    </source>
</evidence>
<gene>
    <name evidence="4" type="ORF">G5B46_19945</name>
</gene>
<dbReference type="InterPro" id="IPR017746">
    <property type="entry name" value="Cellulose_synthase_operon_BcsQ"/>
</dbReference>
<feature type="compositionally biased region" description="Low complexity" evidence="3">
    <location>
        <begin position="33"/>
        <end position="48"/>
    </location>
</feature>
<organism evidence="4">
    <name type="scientific">Caulobacter sp. 602-2</name>
    <dbReference type="NCBI Taxonomy" id="2710887"/>
    <lineage>
        <taxon>Bacteria</taxon>
        <taxon>Pseudomonadati</taxon>
        <taxon>Pseudomonadota</taxon>
        <taxon>Alphaproteobacteria</taxon>
        <taxon>Caulobacterales</taxon>
        <taxon>Caulobacteraceae</taxon>
        <taxon>Caulobacter</taxon>
    </lineage>
</organism>
<proteinExistence type="predicted"/>
<dbReference type="GO" id="GO:0016887">
    <property type="term" value="F:ATP hydrolysis activity"/>
    <property type="evidence" value="ECO:0007669"/>
    <property type="project" value="TreeGrafter"/>
</dbReference>
<dbReference type="Gene3D" id="3.40.50.2300">
    <property type="match status" value="1"/>
</dbReference>
<feature type="region of interest" description="Disordered" evidence="3">
    <location>
        <begin position="1"/>
        <end position="92"/>
    </location>
</feature>
<dbReference type="PANTHER" id="PTHR43384:SF6">
    <property type="entry name" value="SEPTUM SITE-DETERMINING PROTEIN MIND HOMOLOG, CHLOROPLASTIC"/>
    <property type="match status" value="1"/>
</dbReference>
<dbReference type="SUPFAM" id="SSF52172">
    <property type="entry name" value="CheY-like"/>
    <property type="match status" value="1"/>
</dbReference>
<keyword evidence="2" id="KW-0067">ATP-binding</keyword>
<evidence type="ECO:0000256" key="1">
    <source>
        <dbReference type="ARBA" id="ARBA00022741"/>
    </source>
</evidence>
<sequence>MTTFRTTDPDPFDLGFEADDEFAPVGGDPWRTAPAPAAAASDPFADFPPARPRPESRPEPAPGLASLASNPFADLAPPVQEAPRPAPVAAPEPAAMDWGVSAHDEILPGVEAGVEAGVGEASVPRIAIHAFGVRAETLAVIEAAAADRRMNRASVVTRSGGLEAAVDFYQNQPTPSLVLVETMDSAQRMLALLDGLAQVCDPGTKVVVIGQTNDIALYRELMRRGVSEYLTQPKSPLQVIRAVTALYSDPSAPFVGRQVAFVGAKGGVGSSTLAHNFAWSMAERMEAATVIVDLDLPFGTAGLDFNQDPLQGVLDALSQPERLDPVLMDRMMVRCGDRLSLLAAPATLEQDYDIGADAYEEVTQKMRGAAPFVVLDLPHSWAPWTRKVLVGSDDLVIVATPDLASLRNAKNIVDLVRQARPNDIPPRLVLNQVGVPGRPEIPVKDFGEALGVTPSLVLPFDPKLFGQAANNGQMVAEVAPKSKAAEGVDHLARLISRREAPAAAKSASILSGLFKKK</sequence>
<dbReference type="Pfam" id="PF06564">
    <property type="entry name" value="CBP_BcsQ"/>
    <property type="match status" value="1"/>
</dbReference>
<dbReference type="InterPro" id="IPR050625">
    <property type="entry name" value="ParA/MinD_ATPase"/>
</dbReference>
<accession>A0A6G4R2G1</accession>
<dbReference type="Gene3D" id="3.40.50.300">
    <property type="entry name" value="P-loop containing nucleotide triphosphate hydrolases"/>
    <property type="match status" value="1"/>
</dbReference>
<dbReference type="RefSeq" id="WP_165261792.1">
    <property type="nucleotide sequence ID" value="NZ_JAAKGT010000012.1"/>
</dbReference>